<dbReference type="AlphaFoldDB" id="A0A0V0HSZ7"/>
<reference evidence="1" key="1">
    <citation type="submission" date="2015-12" db="EMBL/GenBank/DDBJ databases">
        <title>Gene expression during late stages of embryo sac development: a critical building block for successful pollen-pistil interactions.</title>
        <authorList>
            <person name="Liu Y."/>
            <person name="Joly V."/>
            <person name="Sabar M."/>
            <person name="Matton D.P."/>
        </authorList>
    </citation>
    <scope>NUCLEOTIDE SEQUENCE</scope>
</reference>
<evidence type="ECO:0000313" key="1">
    <source>
        <dbReference type="EMBL" id="JAP23178.1"/>
    </source>
</evidence>
<accession>A0A0V0HSZ7</accession>
<protein>
    <submittedName>
        <fullName evidence="1">Putative ovule protein</fullName>
    </submittedName>
</protein>
<proteinExistence type="predicted"/>
<dbReference type="EMBL" id="GEDG01015754">
    <property type="protein sequence ID" value="JAP23178.1"/>
    <property type="molecule type" value="Transcribed_RNA"/>
</dbReference>
<organism evidence="1">
    <name type="scientific">Solanum chacoense</name>
    <name type="common">Chaco potato</name>
    <dbReference type="NCBI Taxonomy" id="4108"/>
    <lineage>
        <taxon>Eukaryota</taxon>
        <taxon>Viridiplantae</taxon>
        <taxon>Streptophyta</taxon>
        <taxon>Embryophyta</taxon>
        <taxon>Tracheophyta</taxon>
        <taxon>Spermatophyta</taxon>
        <taxon>Magnoliopsida</taxon>
        <taxon>eudicotyledons</taxon>
        <taxon>Gunneridae</taxon>
        <taxon>Pentapetalae</taxon>
        <taxon>asterids</taxon>
        <taxon>lamiids</taxon>
        <taxon>Solanales</taxon>
        <taxon>Solanaceae</taxon>
        <taxon>Solanoideae</taxon>
        <taxon>Solaneae</taxon>
        <taxon>Solanum</taxon>
    </lineage>
</organism>
<sequence length="95" mass="10785">MMCDIIVNLSPWIMDPRYLKLPRASLPLHLRHYINELVNLRSRYFVLVLNLKPLDSMVSLHPSIISLTPTPVLSISVMLSVNNITLQHLPKNGAS</sequence>
<feature type="non-terminal residue" evidence="1">
    <location>
        <position position="95"/>
    </location>
</feature>
<name>A0A0V0HSZ7_SOLCH</name>